<feature type="region of interest" description="Disordered" evidence="5">
    <location>
        <begin position="176"/>
        <end position="202"/>
    </location>
</feature>
<dbReference type="GO" id="GO:0019185">
    <property type="term" value="C:snRNA-activating protein complex"/>
    <property type="evidence" value="ECO:0007669"/>
    <property type="project" value="TreeGrafter"/>
</dbReference>
<keyword evidence="4" id="KW-0539">Nucleus</keyword>
<dbReference type="PANTHER" id="PTHR46621:SF1">
    <property type="entry name" value="SNRNA-ACTIVATING PROTEIN COMPLEX SUBUNIT 4"/>
    <property type="match status" value="1"/>
</dbReference>
<evidence type="ECO:0008006" key="10">
    <source>
        <dbReference type="Google" id="ProtNLM"/>
    </source>
</evidence>
<dbReference type="GO" id="GO:0042796">
    <property type="term" value="P:snRNA transcription by RNA polymerase III"/>
    <property type="evidence" value="ECO:0007669"/>
    <property type="project" value="TreeGrafter"/>
</dbReference>
<dbReference type="STRING" id="363999.A0A439D540"/>
<dbReference type="PROSITE" id="PS51294">
    <property type="entry name" value="HTH_MYB"/>
    <property type="match status" value="3"/>
</dbReference>
<feature type="domain" description="Myb-like" evidence="6">
    <location>
        <begin position="114"/>
        <end position="165"/>
    </location>
</feature>
<dbReference type="InterPro" id="IPR009057">
    <property type="entry name" value="Homeodomain-like_sf"/>
</dbReference>
<accession>A0A439D540</accession>
<dbReference type="GO" id="GO:0042795">
    <property type="term" value="P:snRNA transcription by RNA polymerase II"/>
    <property type="evidence" value="ECO:0007669"/>
    <property type="project" value="TreeGrafter"/>
</dbReference>
<protein>
    <recommendedName>
        <fullName evidence="10">Myb-like domain-containing protein</fullName>
    </recommendedName>
</protein>
<reference evidence="8 9" key="1">
    <citation type="submission" date="2018-12" db="EMBL/GenBank/DDBJ databases">
        <title>Draft genome sequence of Xylaria grammica IHI A82.</title>
        <authorList>
            <person name="Buettner E."/>
            <person name="Kellner H."/>
        </authorList>
    </citation>
    <scope>NUCLEOTIDE SEQUENCE [LARGE SCALE GENOMIC DNA]</scope>
    <source>
        <strain evidence="8 9">IHI A82</strain>
    </source>
</reference>
<dbReference type="EMBL" id="RYZI01000150">
    <property type="protein sequence ID" value="RWA09529.1"/>
    <property type="molecule type" value="Genomic_DNA"/>
</dbReference>
<keyword evidence="3" id="KW-0804">Transcription</keyword>
<dbReference type="InterPro" id="IPR017930">
    <property type="entry name" value="Myb_dom"/>
</dbReference>
<organism evidence="8 9">
    <name type="scientific">Xylaria grammica</name>
    <dbReference type="NCBI Taxonomy" id="363999"/>
    <lineage>
        <taxon>Eukaryota</taxon>
        <taxon>Fungi</taxon>
        <taxon>Dikarya</taxon>
        <taxon>Ascomycota</taxon>
        <taxon>Pezizomycotina</taxon>
        <taxon>Sordariomycetes</taxon>
        <taxon>Xylariomycetidae</taxon>
        <taxon>Xylariales</taxon>
        <taxon>Xylariaceae</taxon>
        <taxon>Xylaria</taxon>
    </lineage>
</organism>
<evidence type="ECO:0000256" key="1">
    <source>
        <dbReference type="ARBA" id="ARBA00023015"/>
    </source>
</evidence>
<feature type="domain" description="HTH myb-type" evidence="7">
    <location>
        <begin position="7"/>
        <end position="59"/>
    </location>
</feature>
<evidence type="ECO:0000313" key="9">
    <source>
        <dbReference type="Proteomes" id="UP000286045"/>
    </source>
</evidence>
<feature type="domain" description="Myb-like" evidence="6">
    <location>
        <begin position="63"/>
        <end position="113"/>
    </location>
</feature>
<dbReference type="GO" id="GO:0001006">
    <property type="term" value="F:RNA polymerase III type 3 promoter sequence-specific DNA binding"/>
    <property type="evidence" value="ECO:0007669"/>
    <property type="project" value="TreeGrafter"/>
</dbReference>
<evidence type="ECO:0000256" key="4">
    <source>
        <dbReference type="ARBA" id="ARBA00023242"/>
    </source>
</evidence>
<gene>
    <name evidence="8" type="ORF">EKO27_g5583</name>
</gene>
<dbReference type="CDD" id="cd00167">
    <property type="entry name" value="SANT"/>
    <property type="match status" value="3"/>
</dbReference>
<evidence type="ECO:0000259" key="6">
    <source>
        <dbReference type="PROSITE" id="PS50090"/>
    </source>
</evidence>
<dbReference type="SMART" id="SM00717">
    <property type="entry name" value="SANT"/>
    <property type="match status" value="3"/>
</dbReference>
<name>A0A439D540_9PEZI</name>
<feature type="domain" description="Myb-like" evidence="6">
    <location>
        <begin position="7"/>
        <end position="62"/>
    </location>
</feature>
<feature type="domain" description="HTH myb-type" evidence="7">
    <location>
        <begin position="119"/>
        <end position="169"/>
    </location>
</feature>
<dbReference type="PROSITE" id="PS50090">
    <property type="entry name" value="MYB_LIKE"/>
    <property type="match status" value="3"/>
</dbReference>
<dbReference type="AlphaFoldDB" id="A0A439D540"/>
<dbReference type="Pfam" id="PF00249">
    <property type="entry name" value="Myb_DNA-binding"/>
    <property type="match status" value="1"/>
</dbReference>
<dbReference type="PANTHER" id="PTHR46621">
    <property type="entry name" value="SNRNA-ACTIVATING PROTEIN COMPLEX SUBUNIT 4"/>
    <property type="match status" value="1"/>
</dbReference>
<sequence>MPASRFIDTRDRQRWTAEQDAALISAVAQVSSENPEINWHQVANHLPNRTNKDCRKRWHYQIACKIRKGPWTAEEDQRLRDAVQKHGTKWNKVSGDVGTRNGDQCWKRWNDNLDPAIDHSPWSGKEDTLLLEAVQMMGRNWSDIVGRHFPRRTALSAKNRFTLLNRPRASTRTRMNVGVDRRVSTPPSPSPSLSSSQSREDGNLDLLGMDTEAIPIDTIPMDLGPSMSIANDLNRLGYDLDITGYFANPAVQQATGRASYPTPNSIVTPVDYVYPQLSNSPSHTFENEINCIGPLRDQVTGVVPQGQYFLADSSTKELAIWMRCRSDRTQAIMEGLTKLVNGLMAQGDVQDVNFSIV</sequence>
<dbReference type="InterPro" id="IPR001005">
    <property type="entry name" value="SANT/Myb"/>
</dbReference>
<comment type="caution">
    <text evidence="8">The sequence shown here is derived from an EMBL/GenBank/DDBJ whole genome shotgun (WGS) entry which is preliminary data.</text>
</comment>
<keyword evidence="9" id="KW-1185">Reference proteome</keyword>
<feature type="domain" description="HTH myb-type" evidence="7">
    <location>
        <begin position="65"/>
        <end position="117"/>
    </location>
</feature>
<dbReference type="InterPro" id="IPR051575">
    <property type="entry name" value="Myb-like_DNA-bd"/>
</dbReference>
<dbReference type="Gene3D" id="1.10.10.60">
    <property type="entry name" value="Homeodomain-like"/>
    <property type="match status" value="3"/>
</dbReference>
<dbReference type="SUPFAM" id="SSF46689">
    <property type="entry name" value="Homeodomain-like"/>
    <property type="match status" value="2"/>
</dbReference>
<evidence type="ECO:0000256" key="2">
    <source>
        <dbReference type="ARBA" id="ARBA00023125"/>
    </source>
</evidence>
<evidence type="ECO:0000313" key="8">
    <source>
        <dbReference type="EMBL" id="RWA09529.1"/>
    </source>
</evidence>
<keyword evidence="1" id="KW-0805">Transcription regulation</keyword>
<dbReference type="GO" id="GO:0000978">
    <property type="term" value="F:RNA polymerase II cis-regulatory region sequence-specific DNA binding"/>
    <property type="evidence" value="ECO:0007669"/>
    <property type="project" value="TreeGrafter"/>
</dbReference>
<dbReference type="Pfam" id="PF13921">
    <property type="entry name" value="Myb_DNA-bind_6"/>
    <property type="match status" value="1"/>
</dbReference>
<dbReference type="Proteomes" id="UP000286045">
    <property type="component" value="Unassembled WGS sequence"/>
</dbReference>
<proteinExistence type="predicted"/>
<evidence type="ECO:0000256" key="3">
    <source>
        <dbReference type="ARBA" id="ARBA00023163"/>
    </source>
</evidence>
<evidence type="ECO:0000259" key="7">
    <source>
        <dbReference type="PROSITE" id="PS51294"/>
    </source>
</evidence>
<keyword evidence="2" id="KW-0238">DNA-binding</keyword>
<evidence type="ECO:0000256" key="5">
    <source>
        <dbReference type="SAM" id="MobiDB-lite"/>
    </source>
</evidence>